<feature type="compositionally biased region" description="Acidic residues" evidence="1">
    <location>
        <begin position="87"/>
        <end position="98"/>
    </location>
</feature>
<evidence type="ECO:0000313" key="2">
    <source>
        <dbReference type="EMBL" id="ETO17714.1"/>
    </source>
</evidence>
<keyword evidence="3" id="KW-1185">Reference proteome</keyword>
<feature type="compositionally biased region" description="Polar residues" evidence="1">
    <location>
        <begin position="99"/>
        <end position="115"/>
    </location>
</feature>
<name>X6MV42_RETFI</name>
<gene>
    <name evidence="2" type="ORF">RFI_19602</name>
</gene>
<dbReference type="AlphaFoldDB" id="X6MV42"/>
<organism evidence="2 3">
    <name type="scientific">Reticulomyxa filosa</name>
    <dbReference type="NCBI Taxonomy" id="46433"/>
    <lineage>
        <taxon>Eukaryota</taxon>
        <taxon>Sar</taxon>
        <taxon>Rhizaria</taxon>
        <taxon>Retaria</taxon>
        <taxon>Foraminifera</taxon>
        <taxon>Monothalamids</taxon>
        <taxon>Reticulomyxidae</taxon>
        <taxon>Reticulomyxa</taxon>
    </lineage>
</organism>
<dbReference type="Proteomes" id="UP000023152">
    <property type="component" value="Unassembled WGS sequence"/>
</dbReference>
<evidence type="ECO:0000313" key="3">
    <source>
        <dbReference type="Proteomes" id="UP000023152"/>
    </source>
</evidence>
<evidence type="ECO:0000256" key="1">
    <source>
        <dbReference type="SAM" id="MobiDB-lite"/>
    </source>
</evidence>
<feature type="region of interest" description="Disordered" evidence="1">
    <location>
        <begin position="41"/>
        <end position="153"/>
    </location>
</feature>
<feature type="compositionally biased region" description="Basic and acidic residues" evidence="1">
    <location>
        <begin position="57"/>
        <end position="78"/>
    </location>
</feature>
<proteinExistence type="predicted"/>
<feature type="region of interest" description="Disordered" evidence="1">
    <location>
        <begin position="1"/>
        <end position="27"/>
    </location>
</feature>
<reference evidence="2 3" key="1">
    <citation type="journal article" date="2013" name="Curr. Biol.">
        <title>The Genome of the Foraminiferan Reticulomyxa filosa.</title>
        <authorList>
            <person name="Glockner G."/>
            <person name="Hulsmann N."/>
            <person name="Schleicher M."/>
            <person name="Noegel A.A."/>
            <person name="Eichinger L."/>
            <person name="Gallinger C."/>
            <person name="Pawlowski J."/>
            <person name="Sierra R."/>
            <person name="Euteneuer U."/>
            <person name="Pillet L."/>
            <person name="Moustafa A."/>
            <person name="Platzer M."/>
            <person name="Groth M."/>
            <person name="Szafranski K."/>
            <person name="Schliwa M."/>
        </authorList>
    </citation>
    <scope>NUCLEOTIDE SEQUENCE [LARGE SCALE GENOMIC DNA]</scope>
</reference>
<protein>
    <submittedName>
        <fullName evidence="2">Uncharacterized protein</fullName>
    </submittedName>
</protein>
<feature type="compositionally biased region" description="Basic residues" evidence="1">
    <location>
        <begin position="134"/>
        <end position="143"/>
    </location>
</feature>
<feature type="compositionally biased region" description="Basic and acidic residues" evidence="1">
    <location>
        <begin position="121"/>
        <end position="133"/>
    </location>
</feature>
<accession>X6MV42</accession>
<dbReference type="EMBL" id="ASPP01016140">
    <property type="protein sequence ID" value="ETO17714.1"/>
    <property type="molecule type" value="Genomic_DNA"/>
</dbReference>
<comment type="caution">
    <text evidence="2">The sequence shown here is derived from an EMBL/GenBank/DDBJ whole genome shotgun (WGS) entry which is preliminary data.</text>
</comment>
<sequence length="169" mass="19708">MEASMSQKPDDLPLWNWTPQEQSESEGIKEFFGTKVDPIMSGTLHYALPPSSPKSEVVAHHYEEKETEKEKEKEEQKQKQKQMQKQEEEEEEEEEEETTILNPQDTTLCSSVTDTIETDDEKSKDTFKNNATDKHKHKHKLKHTSNDLETNTDSEYNAEDKILLHEMEV</sequence>